<evidence type="ECO:0000313" key="2">
    <source>
        <dbReference type="Proteomes" id="UP000328092"/>
    </source>
</evidence>
<keyword evidence="2" id="KW-1185">Reference proteome</keyword>
<dbReference type="AlphaFoldDB" id="A0A508TE06"/>
<dbReference type="EMBL" id="CAADFC020000016">
    <property type="protein sequence ID" value="VIO73019.1"/>
    <property type="molecule type" value="Genomic_DNA"/>
</dbReference>
<name>A0A508TE06_9BRAD</name>
<gene>
    <name evidence="1" type="ORF">CI1B_46560</name>
</gene>
<sequence>MTPTCGVAPWGHTYTFRRQPDGTTDIDVVVVRDGKNLMGRLLGFVLGTIGRRVLEEAFENSVKAIEAQNENVKHPDTGLSDLAA</sequence>
<dbReference type="Proteomes" id="UP000328092">
    <property type="component" value="Unassembled WGS sequence"/>
</dbReference>
<proteinExistence type="predicted"/>
<comment type="caution">
    <text evidence="1">The sequence shown here is derived from an EMBL/GenBank/DDBJ whole genome shotgun (WGS) entry which is preliminary data.</text>
</comment>
<accession>A0A508TE06</accession>
<reference evidence="1" key="1">
    <citation type="submission" date="2019-02" db="EMBL/GenBank/DDBJ databases">
        <authorList>
            <person name="Pothier F.J."/>
        </authorList>
    </citation>
    <scope>NUCLEOTIDE SEQUENCE</scope>
    <source>
        <strain evidence="1">CI-1B</strain>
    </source>
</reference>
<protein>
    <submittedName>
        <fullName evidence="1">Uncharacterized protein</fullName>
    </submittedName>
</protein>
<organism evidence="1 2">
    <name type="scientific">Bradyrhizobium ivorense</name>
    <dbReference type="NCBI Taxonomy" id="2511166"/>
    <lineage>
        <taxon>Bacteria</taxon>
        <taxon>Pseudomonadati</taxon>
        <taxon>Pseudomonadota</taxon>
        <taxon>Alphaproteobacteria</taxon>
        <taxon>Hyphomicrobiales</taxon>
        <taxon>Nitrobacteraceae</taxon>
        <taxon>Bradyrhizobium</taxon>
    </lineage>
</organism>
<evidence type="ECO:0000313" key="1">
    <source>
        <dbReference type="EMBL" id="VIO73019.1"/>
    </source>
</evidence>